<organism evidence="3 4">
    <name type="scientific">Actinomadura rugatobispora</name>
    <dbReference type="NCBI Taxonomy" id="1994"/>
    <lineage>
        <taxon>Bacteria</taxon>
        <taxon>Bacillati</taxon>
        <taxon>Actinomycetota</taxon>
        <taxon>Actinomycetes</taxon>
        <taxon>Streptosporangiales</taxon>
        <taxon>Thermomonosporaceae</taxon>
        <taxon>Actinomadura</taxon>
    </lineage>
</organism>
<feature type="transmembrane region" description="Helical" evidence="2">
    <location>
        <begin position="245"/>
        <end position="266"/>
    </location>
</feature>
<dbReference type="RefSeq" id="WP_378281276.1">
    <property type="nucleotide sequence ID" value="NZ_JBHSON010000009.1"/>
</dbReference>
<reference evidence="4" key="1">
    <citation type="journal article" date="2019" name="Int. J. Syst. Evol. Microbiol.">
        <title>The Global Catalogue of Microorganisms (GCM) 10K type strain sequencing project: providing services to taxonomists for standard genome sequencing and annotation.</title>
        <authorList>
            <consortium name="The Broad Institute Genomics Platform"/>
            <consortium name="The Broad Institute Genome Sequencing Center for Infectious Disease"/>
            <person name="Wu L."/>
            <person name="Ma J."/>
        </authorList>
    </citation>
    <scope>NUCLEOTIDE SEQUENCE [LARGE SCALE GENOMIC DNA]</scope>
    <source>
        <strain evidence="4">KCTC 42087</strain>
    </source>
</reference>
<feature type="transmembrane region" description="Helical" evidence="2">
    <location>
        <begin position="106"/>
        <end position="128"/>
    </location>
</feature>
<feature type="transmembrane region" description="Helical" evidence="2">
    <location>
        <begin position="214"/>
        <end position="233"/>
    </location>
</feature>
<feature type="transmembrane region" description="Helical" evidence="2">
    <location>
        <begin position="71"/>
        <end position="94"/>
    </location>
</feature>
<feature type="transmembrane region" description="Helical" evidence="2">
    <location>
        <begin position="278"/>
        <end position="298"/>
    </location>
</feature>
<protein>
    <recommendedName>
        <fullName evidence="5">DUF1275 domain-containing protein</fullName>
    </recommendedName>
</protein>
<feature type="transmembrane region" description="Helical" evidence="2">
    <location>
        <begin position="30"/>
        <end position="51"/>
    </location>
</feature>
<keyword evidence="2" id="KW-1133">Transmembrane helix</keyword>
<evidence type="ECO:0000313" key="3">
    <source>
        <dbReference type="EMBL" id="MFC5745652.1"/>
    </source>
</evidence>
<dbReference type="Proteomes" id="UP001596074">
    <property type="component" value="Unassembled WGS sequence"/>
</dbReference>
<keyword evidence="2" id="KW-0812">Transmembrane</keyword>
<sequence length="309" mass="32045">MTSPRPYSSSELRTAARGARPERAGPGGPLLALLVAFAVVGLALAGVRWGIGITGLGSVGMVNDAVVEATAPGLLAAVVVATALAVRVATASGGRGSPVLSHEGQIALTVTLLSCMIVLPMMILNPLFGTPHSASLVVAALVAELTVGAGACLGVLALRHRWMNVLVLAGALMLGLDLIGQSIVDRVLAPDPADLIWPSEIEGALMTLRELDQWRPRASAMAVAASVVAIGTFRSDRMTRGRHLVAMAAAPPLLPLASTLLALPFAGNDVLETRGRGLWLWLMAGSVAGLACLLVPRFPWRSAPRRRRP</sequence>
<evidence type="ECO:0000256" key="2">
    <source>
        <dbReference type="SAM" id="Phobius"/>
    </source>
</evidence>
<feature type="region of interest" description="Disordered" evidence="1">
    <location>
        <begin position="1"/>
        <end position="23"/>
    </location>
</feature>
<proteinExistence type="predicted"/>
<feature type="compositionally biased region" description="Polar residues" evidence="1">
    <location>
        <begin position="1"/>
        <end position="12"/>
    </location>
</feature>
<comment type="caution">
    <text evidence="3">The sequence shown here is derived from an EMBL/GenBank/DDBJ whole genome shotgun (WGS) entry which is preliminary data.</text>
</comment>
<feature type="transmembrane region" description="Helical" evidence="2">
    <location>
        <begin position="134"/>
        <end position="158"/>
    </location>
</feature>
<evidence type="ECO:0000313" key="4">
    <source>
        <dbReference type="Proteomes" id="UP001596074"/>
    </source>
</evidence>
<dbReference type="EMBL" id="JBHSON010000009">
    <property type="protein sequence ID" value="MFC5745652.1"/>
    <property type="molecule type" value="Genomic_DNA"/>
</dbReference>
<name>A0ABW0ZT21_9ACTN</name>
<evidence type="ECO:0008006" key="5">
    <source>
        <dbReference type="Google" id="ProtNLM"/>
    </source>
</evidence>
<keyword evidence="2" id="KW-0472">Membrane</keyword>
<keyword evidence="4" id="KW-1185">Reference proteome</keyword>
<feature type="transmembrane region" description="Helical" evidence="2">
    <location>
        <begin position="165"/>
        <end position="184"/>
    </location>
</feature>
<evidence type="ECO:0000256" key="1">
    <source>
        <dbReference type="SAM" id="MobiDB-lite"/>
    </source>
</evidence>
<gene>
    <name evidence="3" type="ORF">ACFPZN_08545</name>
</gene>
<accession>A0ABW0ZT21</accession>